<dbReference type="CDD" id="cd00112">
    <property type="entry name" value="LDLa"/>
    <property type="match status" value="5"/>
</dbReference>
<feature type="disulfide bond" evidence="2">
    <location>
        <begin position="96"/>
        <end position="114"/>
    </location>
</feature>
<feature type="disulfide bond" evidence="2">
    <location>
        <begin position="130"/>
        <end position="142"/>
    </location>
</feature>
<dbReference type="SUPFAM" id="SSF50494">
    <property type="entry name" value="Trypsin-like serine proteases"/>
    <property type="match status" value="1"/>
</dbReference>
<dbReference type="Pfam" id="PF00089">
    <property type="entry name" value="Trypsin"/>
    <property type="match status" value="1"/>
</dbReference>
<dbReference type="SMART" id="SM00020">
    <property type="entry name" value="Tryp_SPc"/>
    <property type="match status" value="1"/>
</dbReference>
<feature type="disulfide bond" evidence="2">
    <location>
        <begin position="50"/>
        <end position="65"/>
    </location>
</feature>
<dbReference type="InterPro" id="IPR001254">
    <property type="entry name" value="Trypsin_dom"/>
</dbReference>
<dbReference type="AlphaFoldDB" id="A0A8S0YU81"/>
<dbReference type="InterPro" id="IPR018114">
    <property type="entry name" value="TRYPSIN_HIS"/>
</dbReference>
<feature type="signal peptide" evidence="3">
    <location>
        <begin position="1"/>
        <end position="18"/>
    </location>
</feature>
<comment type="caution">
    <text evidence="2">Lacks conserved residue(s) required for the propagation of feature annotation.</text>
</comment>
<dbReference type="PRINTS" id="PR00261">
    <property type="entry name" value="LDLRECEPTOR"/>
</dbReference>
<evidence type="ECO:0000256" key="1">
    <source>
        <dbReference type="ARBA" id="ARBA00023157"/>
    </source>
</evidence>
<reference evidence="5 6" key="1">
    <citation type="submission" date="2020-04" db="EMBL/GenBank/DDBJ databases">
        <authorList>
            <person name="Wallbank WR R."/>
            <person name="Pardo Diaz C."/>
            <person name="Kozak K."/>
            <person name="Martin S."/>
            <person name="Jiggins C."/>
            <person name="Moest M."/>
            <person name="Warren A I."/>
            <person name="Byers J.R.P. K."/>
            <person name="Montejo-Kovacevich G."/>
            <person name="Yen C E."/>
        </authorList>
    </citation>
    <scope>NUCLEOTIDE SEQUENCE [LARGE SCALE GENOMIC DNA]</scope>
</reference>
<dbReference type="EMBL" id="CADEBC010000088">
    <property type="protein sequence ID" value="CAB3222455.1"/>
    <property type="molecule type" value="Genomic_DNA"/>
</dbReference>
<dbReference type="OrthoDB" id="2019384at2759"/>
<feature type="disulfide bond" evidence="2">
    <location>
        <begin position="213"/>
        <end position="225"/>
    </location>
</feature>
<protein>
    <recommendedName>
        <fullName evidence="4">Peptidase S1 domain-containing protein</fullName>
    </recommendedName>
</protein>
<dbReference type="PANTHER" id="PTHR24252:SF7">
    <property type="entry name" value="HYALIN"/>
    <property type="match status" value="1"/>
</dbReference>
<dbReference type="Proteomes" id="UP000494106">
    <property type="component" value="Unassembled WGS sequence"/>
</dbReference>
<dbReference type="SUPFAM" id="SSF57424">
    <property type="entry name" value="LDL receptor-like module"/>
    <property type="match status" value="5"/>
</dbReference>
<proteinExistence type="predicted"/>
<dbReference type="InterPro" id="IPR043504">
    <property type="entry name" value="Peptidase_S1_PA_chymotrypsin"/>
</dbReference>
<feature type="disulfide bond" evidence="2">
    <location>
        <begin position="137"/>
        <end position="155"/>
    </location>
</feature>
<organism evidence="5 6">
    <name type="scientific">Arctia plantaginis</name>
    <name type="common">Wood tiger moth</name>
    <name type="synonym">Phalaena plantaginis</name>
    <dbReference type="NCBI Taxonomy" id="874455"/>
    <lineage>
        <taxon>Eukaryota</taxon>
        <taxon>Metazoa</taxon>
        <taxon>Ecdysozoa</taxon>
        <taxon>Arthropoda</taxon>
        <taxon>Hexapoda</taxon>
        <taxon>Insecta</taxon>
        <taxon>Pterygota</taxon>
        <taxon>Neoptera</taxon>
        <taxon>Endopterygota</taxon>
        <taxon>Lepidoptera</taxon>
        <taxon>Glossata</taxon>
        <taxon>Ditrysia</taxon>
        <taxon>Noctuoidea</taxon>
        <taxon>Erebidae</taxon>
        <taxon>Arctiinae</taxon>
        <taxon>Arctia</taxon>
    </lineage>
</organism>
<evidence type="ECO:0000313" key="6">
    <source>
        <dbReference type="Proteomes" id="UP000494106"/>
    </source>
</evidence>
<gene>
    <name evidence="5" type="ORF">APLA_LOCUS1074</name>
</gene>
<dbReference type="PROSITE" id="PS00134">
    <property type="entry name" value="TRYPSIN_HIS"/>
    <property type="match status" value="1"/>
</dbReference>
<dbReference type="PANTHER" id="PTHR24252">
    <property type="entry name" value="ACROSIN-RELATED"/>
    <property type="match status" value="1"/>
</dbReference>
<evidence type="ECO:0000256" key="2">
    <source>
        <dbReference type="PROSITE-ProRule" id="PRU00124"/>
    </source>
</evidence>
<dbReference type="InterPro" id="IPR036055">
    <property type="entry name" value="LDL_receptor-like_sf"/>
</dbReference>
<keyword evidence="1 2" id="KW-1015">Disulfide bond</keyword>
<sequence length="678" mass="74125">MLICVLFLVSVVTSPAVARVTEPISSSCNSDDRQQFACPDGVCLGLEHVCDGIDDCLDGSDEAACDPDGRSHVQSEDLEVYRYRRQSGCKKFQWQCRDGTCISFDGKCDGAVDCPDRSDETHALCRKMLCQPNWFRCTYGACVDGTAPCNGVTECADNSDELLPRCRNDTQKMGVQFKCRDGSLISAFDHCDGTPNCPDGSDETVAACADKTCPSYLFQCAYGACVDQGADCNGIQECADGSDESDELCNRIGTPDVTKPTPTPKPGNCILPPYPDHGTYEVSNLPSARPGQSFENYVITVSCQRGYGLLEPDGGTDGNGTQTVYCLGGVMYQDMPECVQFCRLDPDPSVRFMCQIPGTNGFKACKHYVAPGTTVNPICNTPNYYSSEILRYMKCIGGSWDYIAQCKAECGRVTPEGAQLVVGGWLAKRGELPWHVGIYRKTSNPFMQICGGSLVSNNVVISAAHCFWNDITKKQPASNYAVAVGKLYRPWNNERDVDAQKSDVKEINIPSLFLGSAANFQEDIAIVILVTPFVYQTYVRPVCLNFDTNFERRQLVPNKLGKVAGWGLTEENGNASQVLKVVEMPYINIDTCINTLPPSFREYITGDKICAGYTNGTALCKGDSGGGLAFADQELGVDRYYLRGVVSTAPNNENLCNANTYTTFTKITKHEDLIKEYL</sequence>
<feature type="disulfide bond" evidence="2">
    <location>
        <begin position="89"/>
        <end position="101"/>
    </location>
</feature>
<keyword evidence="3" id="KW-0732">Signal</keyword>
<dbReference type="SMART" id="SM00192">
    <property type="entry name" value="LDLa"/>
    <property type="match status" value="5"/>
</dbReference>
<dbReference type="GO" id="GO:0006508">
    <property type="term" value="P:proteolysis"/>
    <property type="evidence" value="ECO:0007669"/>
    <property type="project" value="InterPro"/>
</dbReference>
<feature type="chain" id="PRO_5035848078" description="Peptidase S1 domain-containing protein" evidence="3">
    <location>
        <begin position="19"/>
        <end position="678"/>
    </location>
</feature>
<feature type="domain" description="Peptidase S1" evidence="4">
    <location>
        <begin position="421"/>
        <end position="678"/>
    </location>
</feature>
<dbReference type="PROSITE" id="PS50068">
    <property type="entry name" value="LDLRA_2"/>
    <property type="match status" value="5"/>
</dbReference>
<dbReference type="InterPro" id="IPR002172">
    <property type="entry name" value="LDrepeatLR_classA_rpt"/>
</dbReference>
<dbReference type="CDD" id="cd00190">
    <property type="entry name" value="Tryp_SPc"/>
    <property type="match status" value="1"/>
</dbReference>
<dbReference type="InterPro" id="IPR009003">
    <property type="entry name" value="Peptidase_S1_PA"/>
</dbReference>
<keyword evidence="6" id="KW-1185">Reference proteome</keyword>
<evidence type="ECO:0000256" key="3">
    <source>
        <dbReference type="SAM" id="SignalP"/>
    </source>
</evidence>
<dbReference type="PROSITE" id="PS01209">
    <property type="entry name" value="LDLRA_1"/>
    <property type="match status" value="3"/>
</dbReference>
<dbReference type="Pfam" id="PF00057">
    <property type="entry name" value="Ldl_recept_a"/>
    <property type="match status" value="5"/>
</dbReference>
<feature type="disulfide bond" evidence="2">
    <location>
        <begin position="179"/>
        <end position="197"/>
    </location>
</feature>
<dbReference type="Gene3D" id="4.10.400.10">
    <property type="entry name" value="Low-density Lipoprotein Receptor"/>
    <property type="match status" value="5"/>
</dbReference>
<dbReference type="InterPro" id="IPR023415">
    <property type="entry name" value="LDLR_class-A_CS"/>
</dbReference>
<name>A0A8S0YU81_ARCPL</name>
<feature type="disulfide bond" evidence="2">
    <location>
        <begin position="220"/>
        <end position="238"/>
    </location>
</feature>
<dbReference type="Gene3D" id="2.40.10.10">
    <property type="entry name" value="Trypsin-like serine proteases"/>
    <property type="match status" value="1"/>
</dbReference>
<accession>A0A8S0YU81</accession>
<evidence type="ECO:0000313" key="5">
    <source>
        <dbReference type="EMBL" id="CAB3222455.1"/>
    </source>
</evidence>
<dbReference type="GO" id="GO:0004252">
    <property type="term" value="F:serine-type endopeptidase activity"/>
    <property type="evidence" value="ECO:0007669"/>
    <property type="project" value="InterPro"/>
</dbReference>
<feature type="disulfide bond" evidence="2">
    <location>
        <begin position="38"/>
        <end position="56"/>
    </location>
</feature>
<dbReference type="PROSITE" id="PS50240">
    <property type="entry name" value="TRYPSIN_DOM"/>
    <property type="match status" value="1"/>
</dbReference>
<comment type="caution">
    <text evidence="5">The sequence shown here is derived from an EMBL/GenBank/DDBJ whole genome shotgun (WGS) entry which is preliminary data.</text>
</comment>
<evidence type="ECO:0000259" key="4">
    <source>
        <dbReference type="PROSITE" id="PS50240"/>
    </source>
</evidence>